<dbReference type="GeneID" id="29059471"/>
<gene>
    <name evidence="1" type="ORF">MP1_gp0090</name>
</gene>
<dbReference type="OrthoDB" id="28826at10239"/>
<dbReference type="RefSeq" id="YP_009279948.1">
    <property type="nucleotide sequence ID" value="NC_031020.1"/>
</dbReference>
<protein>
    <submittedName>
        <fullName evidence="1">Uncharacterized protein</fullName>
    </submittedName>
</protein>
<evidence type="ECO:0000313" key="2">
    <source>
        <dbReference type="Proteomes" id="UP000203816"/>
    </source>
</evidence>
<dbReference type="KEGG" id="vg:29059471"/>
<organism evidence="1 2">
    <name type="scientific">Morganella phage vB_MmoM_MP1</name>
    <dbReference type="NCBI Taxonomy" id="1852628"/>
    <lineage>
        <taxon>Viruses</taxon>
        <taxon>Duplodnaviria</taxon>
        <taxon>Heunggongvirae</taxon>
        <taxon>Uroviricota</taxon>
        <taxon>Caudoviricetes</taxon>
        <taxon>Pantevenvirales</taxon>
        <taxon>Straboviridae</taxon>
        <taxon>Gualtarvirus</taxon>
        <taxon>Gualtarvirus mp1</taxon>
    </lineage>
</organism>
<sequence>MKEVHLYFKYNDVWSQDIFIVGEYQFENRKSVSRPFNLVDPGPGKRIILKCLCGANDWTDNGRFLHEYECGCCGQFIEVFPYTGGSK</sequence>
<evidence type="ECO:0000313" key="1">
    <source>
        <dbReference type="EMBL" id="ANM46601.1"/>
    </source>
</evidence>
<accession>A0A192YCJ5</accession>
<name>A0A192YCJ5_9CAUD</name>
<proteinExistence type="predicted"/>
<keyword evidence="2" id="KW-1185">Reference proteome</keyword>
<dbReference type="Proteomes" id="UP000203816">
    <property type="component" value="Segment"/>
</dbReference>
<reference evidence="1 2" key="1">
    <citation type="submission" date="2016-04" db="EMBL/GenBank/DDBJ databases">
        <title>Comparative genomics of Morganella phages MP1 and MP2 define new clades among the T4 and T7-like Viruses.</title>
        <authorList>
            <person name="Pinto G."/>
            <person name="Oliveira A."/>
            <person name="Malgorzata L."/>
            <person name="Kropinski A."/>
            <person name="Azeredo J."/>
        </authorList>
    </citation>
    <scope>NUCLEOTIDE SEQUENCE [LARGE SCALE GENOMIC DNA]</scope>
</reference>
<dbReference type="EMBL" id="KX078569">
    <property type="protein sequence ID" value="ANM46601.1"/>
    <property type="molecule type" value="Genomic_DNA"/>
</dbReference>